<evidence type="ECO:0000256" key="7">
    <source>
        <dbReference type="ARBA" id="ARBA00022927"/>
    </source>
</evidence>
<feature type="transmembrane region" description="Helical" evidence="12">
    <location>
        <begin position="49"/>
        <end position="82"/>
    </location>
</feature>
<proteinExistence type="inferred from homology"/>
<comment type="caution">
    <text evidence="12">Lacks conserved residue(s) required for the propagation of feature annotation.</text>
</comment>
<evidence type="ECO:0000256" key="8">
    <source>
        <dbReference type="ARBA" id="ARBA00022989"/>
    </source>
</evidence>
<dbReference type="PANTHER" id="PTHR30587">
    <property type="entry name" value="FLAGELLAR BIOSYNTHETIC PROTEIN FLIP"/>
    <property type="match status" value="1"/>
</dbReference>
<comment type="subcellular location">
    <subcellularLocation>
        <location evidence="12">Cell membrane</location>
        <topology evidence="12">Multi-pass membrane protein</topology>
    </subcellularLocation>
    <subcellularLocation>
        <location evidence="12">Bacterial flagellum basal body</location>
    </subcellularLocation>
</comment>
<evidence type="ECO:0000256" key="11">
    <source>
        <dbReference type="ARBA" id="ARBA00023225"/>
    </source>
</evidence>
<sequence length="252" mass="27911">MRSRIALFFVFFFILLLAKGALAQPADIPFPTLDINVRPGDSPSDVALTLQIIALITILSLAPAIVLMVTSFTRIIVVLGFVRQSIGLQQLPPNQVLVTLALFLTFFTMSPVWQKIYSESINPYMAGEIATQEAYAKAIGPIRDFMFSQVKDEELSLMVSLSDLPQPQNHDDVPTRVLIPAFMIGELKKAFQMGILIFIPFIVVDMIVASVLLSMGMIMLPPMLISLPFKVLLFVVADGWDLVIYSVVSSFK</sequence>
<keyword evidence="5 12" id="KW-0812">Transmembrane</keyword>
<keyword evidence="11 12" id="KW-1006">Bacterial flagellum protein export</keyword>
<dbReference type="PRINTS" id="PR00951">
    <property type="entry name" value="FLGBIOSNFLIP"/>
</dbReference>
<keyword evidence="14" id="KW-0282">Flagellum</keyword>
<dbReference type="InterPro" id="IPR005837">
    <property type="entry name" value="FliP"/>
</dbReference>
<keyword evidence="14" id="KW-0969">Cilium</keyword>
<dbReference type="NCBIfam" id="TIGR01103">
    <property type="entry name" value="fliP"/>
    <property type="match status" value="1"/>
</dbReference>
<feature type="transmembrane region" description="Helical" evidence="12">
    <location>
        <begin position="227"/>
        <end position="248"/>
    </location>
</feature>
<comment type="caution">
    <text evidence="14">The sequence shown here is derived from an EMBL/GenBank/DDBJ whole genome shotgun (WGS) entry which is preliminary data.</text>
</comment>
<feature type="transmembrane region" description="Helical" evidence="12">
    <location>
        <begin position="190"/>
        <end position="215"/>
    </location>
</feature>
<evidence type="ECO:0000313" key="14">
    <source>
        <dbReference type="EMBL" id="KRT35622.1"/>
    </source>
</evidence>
<organism evidence="14 15">
    <name type="scientific">Acetomicrobium hydrogeniformans ATCC BAA-1850</name>
    <dbReference type="NCBI Taxonomy" id="592015"/>
    <lineage>
        <taxon>Bacteria</taxon>
        <taxon>Thermotogati</taxon>
        <taxon>Synergistota</taxon>
        <taxon>Synergistia</taxon>
        <taxon>Synergistales</taxon>
        <taxon>Acetomicrobiaceae</taxon>
        <taxon>Acetomicrobium</taxon>
    </lineage>
</organism>
<evidence type="ECO:0000256" key="9">
    <source>
        <dbReference type="ARBA" id="ARBA00023136"/>
    </source>
</evidence>
<dbReference type="NCBIfam" id="NF009438">
    <property type="entry name" value="PRK12797.1"/>
    <property type="match status" value="1"/>
</dbReference>
<dbReference type="PROSITE" id="PS01061">
    <property type="entry name" value="FLIP_2"/>
    <property type="match status" value="1"/>
</dbReference>
<keyword evidence="6 12" id="KW-1005">Bacterial flagellum biogenesis</keyword>
<keyword evidence="3 12" id="KW-0813">Transport</keyword>
<dbReference type="GO" id="GO:0044781">
    <property type="term" value="P:bacterial-type flagellum organization"/>
    <property type="evidence" value="ECO:0007669"/>
    <property type="project" value="UniProtKB-UniRule"/>
</dbReference>
<dbReference type="AlphaFoldDB" id="A0A0T5XBD4"/>
<reference evidence="15" key="1">
    <citation type="submission" date="2012-09" db="EMBL/GenBank/DDBJ databases">
        <authorList>
            <person name="Weinstock G."/>
            <person name="Sodergren E."/>
            <person name="Clifton S."/>
            <person name="Fulton L."/>
            <person name="Fulton B."/>
            <person name="Courtney L."/>
            <person name="Fronick C."/>
            <person name="Harrison M."/>
            <person name="Strong C."/>
            <person name="Farmer C."/>
            <person name="Delehaunty K."/>
            <person name="Markovic C."/>
            <person name="Hall O."/>
            <person name="Minx P."/>
            <person name="Tomlinson C."/>
            <person name="Mitreva M."/>
            <person name="Nelson J."/>
            <person name="Hou S."/>
            <person name="Wollam A."/>
            <person name="Pepin K.H."/>
            <person name="Johnson M."/>
            <person name="Bhonagiri V."/>
            <person name="Nash W.E."/>
            <person name="Suruliraj S."/>
            <person name="Warren W."/>
            <person name="Chinwalla A."/>
            <person name="Mardis E.R."/>
            <person name="Wilson R.K."/>
        </authorList>
    </citation>
    <scope>NUCLEOTIDE SEQUENCE [LARGE SCALE GENOMIC DNA]</scope>
    <source>
        <strain evidence="15">OS1</strain>
    </source>
</reference>
<evidence type="ECO:0000256" key="2">
    <source>
        <dbReference type="ARBA" id="ARBA00021714"/>
    </source>
</evidence>
<evidence type="ECO:0000256" key="6">
    <source>
        <dbReference type="ARBA" id="ARBA00022795"/>
    </source>
</evidence>
<dbReference type="Pfam" id="PF00813">
    <property type="entry name" value="FliP"/>
    <property type="match status" value="1"/>
</dbReference>
<evidence type="ECO:0000256" key="3">
    <source>
        <dbReference type="ARBA" id="ARBA00022448"/>
    </source>
</evidence>
<keyword evidence="8 12" id="KW-1133">Transmembrane helix</keyword>
<evidence type="ECO:0000256" key="5">
    <source>
        <dbReference type="ARBA" id="ARBA00022692"/>
    </source>
</evidence>
<keyword evidence="7 12" id="KW-0653">Protein transport</keyword>
<feature type="chain" id="PRO_5006666447" description="Flagellar biosynthetic protein FliP" evidence="13">
    <location>
        <begin position="24"/>
        <end position="252"/>
    </location>
</feature>
<dbReference type="EMBL" id="ACJX03000001">
    <property type="protein sequence ID" value="KRT35622.1"/>
    <property type="molecule type" value="Genomic_DNA"/>
</dbReference>
<keyword evidence="15" id="KW-1185">Reference proteome</keyword>
<evidence type="ECO:0000256" key="4">
    <source>
        <dbReference type="ARBA" id="ARBA00022475"/>
    </source>
</evidence>
<keyword evidence="13" id="KW-0732">Signal</keyword>
<evidence type="ECO:0000256" key="1">
    <source>
        <dbReference type="ARBA" id="ARBA00006257"/>
    </source>
</evidence>
<comment type="similarity">
    <text evidence="1 12">Belongs to the FliP/MopC/SpaP family.</text>
</comment>
<keyword evidence="14" id="KW-0966">Cell projection</keyword>
<evidence type="ECO:0000256" key="10">
    <source>
        <dbReference type="ARBA" id="ARBA00023143"/>
    </source>
</evidence>
<dbReference type="GO" id="GO:0005886">
    <property type="term" value="C:plasma membrane"/>
    <property type="evidence" value="ECO:0007669"/>
    <property type="project" value="UniProtKB-SubCell"/>
</dbReference>
<evidence type="ECO:0000256" key="12">
    <source>
        <dbReference type="RuleBase" id="RU362069"/>
    </source>
</evidence>
<protein>
    <recommendedName>
        <fullName evidence="2 12">Flagellar biosynthetic protein FliP</fullName>
    </recommendedName>
</protein>
<keyword evidence="10" id="KW-0975">Bacterial flagellum</keyword>
<evidence type="ECO:0000313" key="15">
    <source>
        <dbReference type="Proteomes" id="UP000005273"/>
    </source>
</evidence>
<evidence type="ECO:0000256" key="13">
    <source>
        <dbReference type="SAM" id="SignalP"/>
    </source>
</evidence>
<dbReference type="Proteomes" id="UP000005273">
    <property type="component" value="Unassembled WGS sequence"/>
</dbReference>
<gene>
    <name evidence="12" type="primary">fliP</name>
    <name evidence="14" type="ORF">HMPREF1705_02860</name>
</gene>
<dbReference type="GO" id="GO:0009306">
    <property type="term" value="P:protein secretion"/>
    <property type="evidence" value="ECO:0007669"/>
    <property type="project" value="UniProtKB-UniRule"/>
</dbReference>
<name>A0A0T5XBD4_9BACT</name>
<dbReference type="eggNOG" id="COG1338">
    <property type="taxonomic scope" value="Bacteria"/>
</dbReference>
<feature type="signal peptide" evidence="13">
    <location>
        <begin position="1"/>
        <end position="23"/>
    </location>
</feature>
<dbReference type="PANTHER" id="PTHR30587:SF0">
    <property type="entry name" value="FLAGELLAR BIOSYNTHETIC PROTEIN FLIP"/>
    <property type="match status" value="1"/>
</dbReference>
<accession>A0A0T5XBD4</accession>
<dbReference type="InterPro" id="IPR005838">
    <property type="entry name" value="T3SS_IM_P"/>
</dbReference>
<dbReference type="GO" id="GO:0009425">
    <property type="term" value="C:bacterial-type flagellum basal body"/>
    <property type="evidence" value="ECO:0007669"/>
    <property type="project" value="UniProtKB-SubCell"/>
</dbReference>
<dbReference type="STRING" id="592015.HMPREF1705_02860"/>
<comment type="function">
    <text evidence="12">Plays a role in the flagellum-specific transport system.</text>
</comment>
<keyword evidence="9 12" id="KW-0472">Membrane</keyword>
<dbReference type="PRINTS" id="PR01302">
    <property type="entry name" value="TYPE3IMPPROT"/>
</dbReference>
<keyword evidence="4 12" id="KW-1003">Cell membrane</keyword>